<proteinExistence type="predicted"/>
<keyword evidence="4" id="KW-1185">Reference proteome</keyword>
<dbReference type="SMART" id="SM00052">
    <property type="entry name" value="EAL"/>
    <property type="match status" value="1"/>
</dbReference>
<dbReference type="Gene3D" id="3.20.20.450">
    <property type="entry name" value="EAL domain"/>
    <property type="match status" value="1"/>
</dbReference>
<dbReference type="InterPro" id="IPR000160">
    <property type="entry name" value="GGDEF_dom"/>
</dbReference>
<dbReference type="InterPro" id="IPR043128">
    <property type="entry name" value="Rev_trsase/Diguanyl_cyclase"/>
</dbReference>
<reference evidence="3" key="1">
    <citation type="journal article" date="2021" name="Front. Microbiol.">
        <title>Comprehensive Comparative Genomics and Phenotyping of Methylobacterium Species.</title>
        <authorList>
            <person name="Alessa O."/>
            <person name="Ogura Y."/>
            <person name="Fujitani Y."/>
            <person name="Takami H."/>
            <person name="Hayashi T."/>
            <person name="Sahin N."/>
            <person name="Tani A."/>
        </authorList>
    </citation>
    <scope>NUCLEOTIDE SEQUENCE</scope>
    <source>
        <strain evidence="3">DSM 19015</strain>
    </source>
</reference>
<dbReference type="SUPFAM" id="SSF141868">
    <property type="entry name" value="EAL domain-like"/>
    <property type="match status" value="1"/>
</dbReference>
<dbReference type="InterPro" id="IPR001633">
    <property type="entry name" value="EAL_dom"/>
</dbReference>
<dbReference type="SMART" id="SM00267">
    <property type="entry name" value="GGDEF"/>
    <property type="match status" value="1"/>
</dbReference>
<feature type="domain" description="GGDEF" evidence="2">
    <location>
        <begin position="41"/>
        <end position="170"/>
    </location>
</feature>
<dbReference type="CDD" id="cd01948">
    <property type="entry name" value="EAL"/>
    <property type="match status" value="1"/>
</dbReference>
<feature type="domain" description="EAL" evidence="1">
    <location>
        <begin position="179"/>
        <end position="264"/>
    </location>
</feature>
<dbReference type="Proteomes" id="UP001055125">
    <property type="component" value="Unassembled WGS sequence"/>
</dbReference>
<dbReference type="Pfam" id="PF00563">
    <property type="entry name" value="EAL"/>
    <property type="match status" value="1"/>
</dbReference>
<gene>
    <name evidence="3" type="ORF">OCOJLMKI_0678</name>
</gene>
<dbReference type="InterPro" id="IPR052155">
    <property type="entry name" value="Biofilm_reg_signaling"/>
</dbReference>
<dbReference type="Gene3D" id="3.30.70.270">
    <property type="match status" value="1"/>
</dbReference>
<dbReference type="PROSITE" id="PS50887">
    <property type="entry name" value="GGDEF"/>
    <property type="match status" value="1"/>
</dbReference>
<dbReference type="InterPro" id="IPR035919">
    <property type="entry name" value="EAL_sf"/>
</dbReference>
<name>A0ABQ4RUX5_9HYPH</name>
<dbReference type="RefSeq" id="WP_283206692.1">
    <property type="nucleotide sequence ID" value="NZ_BPQP01000009.1"/>
</dbReference>
<dbReference type="CDD" id="cd01949">
    <property type="entry name" value="GGDEF"/>
    <property type="match status" value="1"/>
</dbReference>
<accession>A0ABQ4RUX5</accession>
<dbReference type="Pfam" id="PF00990">
    <property type="entry name" value="GGDEF"/>
    <property type="match status" value="1"/>
</dbReference>
<evidence type="ECO:0000259" key="2">
    <source>
        <dbReference type="PROSITE" id="PS50887"/>
    </source>
</evidence>
<reference evidence="3" key="2">
    <citation type="submission" date="2021-08" db="EMBL/GenBank/DDBJ databases">
        <authorList>
            <person name="Tani A."/>
            <person name="Ola A."/>
            <person name="Ogura Y."/>
            <person name="Katsura K."/>
            <person name="Hayashi T."/>
        </authorList>
    </citation>
    <scope>NUCLEOTIDE SEQUENCE</scope>
    <source>
        <strain evidence="3">DSM 19015</strain>
    </source>
</reference>
<dbReference type="EMBL" id="BPQP01000009">
    <property type="protein sequence ID" value="GJD93483.1"/>
    <property type="molecule type" value="Genomic_DNA"/>
</dbReference>
<dbReference type="PANTHER" id="PTHR44757:SF2">
    <property type="entry name" value="BIOFILM ARCHITECTURE MAINTENANCE PROTEIN MBAA"/>
    <property type="match status" value="1"/>
</dbReference>
<dbReference type="PANTHER" id="PTHR44757">
    <property type="entry name" value="DIGUANYLATE CYCLASE DGCP"/>
    <property type="match status" value="1"/>
</dbReference>
<dbReference type="NCBIfam" id="TIGR00254">
    <property type="entry name" value="GGDEF"/>
    <property type="match status" value="1"/>
</dbReference>
<organism evidence="3 4">
    <name type="scientific">Methylobacterium iners</name>
    <dbReference type="NCBI Taxonomy" id="418707"/>
    <lineage>
        <taxon>Bacteria</taxon>
        <taxon>Pseudomonadati</taxon>
        <taxon>Pseudomonadota</taxon>
        <taxon>Alphaproteobacteria</taxon>
        <taxon>Hyphomicrobiales</taxon>
        <taxon>Methylobacteriaceae</taxon>
        <taxon>Methylobacterium</taxon>
    </lineage>
</organism>
<evidence type="ECO:0000259" key="1">
    <source>
        <dbReference type="PROSITE" id="PS50883"/>
    </source>
</evidence>
<dbReference type="InterPro" id="IPR029787">
    <property type="entry name" value="Nucleotide_cyclase"/>
</dbReference>
<evidence type="ECO:0000313" key="3">
    <source>
        <dbReference type="EMBL" id="GJD93483.1"/>
    </source>
</evidence>
<evidence type="ECO:0000313" key="4">
    <source>
        <dbReference type="Proteomes" id="UP001055125"/>
    </source>
</evidence>
<dbReference type="PROSITE" id="PS50883">
    <property type="entry name" value="EAL"/>
    <property type="match status" value="1"/>
</dbReference>
<protein>
    <submittedName>
        <fullName evidence="3">Signaling protein</fullName>
    </submittedName>
</protein>
<sequence length="264" mass="28972">MLHHAETDLIRLSTTDPLTGLANRRQLEGALKAWSSTSERSPAALLFIDLDRFKTVNDSLGHAAGDELLVQVAQRIRTASPAESLVARLGGDEFVVLVTGDVSRTPQDIAAAVLRSFEAPFDVLGRPHYASRSVGIAFSEADGDNLLREADAAMYASKRQGGGQAAVFESGLHEAALKSLRIEQDLFLALHREEFLLNYQPIVDLSDGSLRGFEALVRWRHPERGWVSPADFIPLAEESGLIVELGRWVMRTAIAERARWTDSS</sequence>
<dbReference type="SUPFAM" id="SSF55073">
    <property type="entry name" value="Nucleotide cyclase"/>
    <property type="match status" value="1"/>
</dbReference>
<comment type="caution">
    <text evidence="3">The sequence shown here is derived from an EMBL/GenBank/DDBJ whole genome shotgun (WGS) entry which is preliminary data.</text>
</comment>